<feature type="domain" description="Secretion system C-terminal sorting" evidence="2">
    <location>
        <begin position="417"/>
        <end position="494"/>
    </location>
</feature>
<organism evidence="3 4">
    <name type="scientific">Algibacter agarivorans</name>
    <dbReference type="NCBI Taxonomy" id="1109741"/>
    <lineage>
        <taxon>Bacteria</taxon>
        <taxon>Pseudomonadati</taxon>
        <taxon>Bacteroidota</taxon>
        <taxon>Flavobacteriia</taxon>
        <taxon>Flavobacteriales</taxon>
        <taxon>Flavobacteriaceae</taxon>
        <taxon>Algibacter</taxon>
    </lineage>
</organism>
<gene>
    <name evidence="3" type="ORF">GCM10023314_23560</name>
</gene>
<evidence type="ECO:0000256" key="1">
    <source>
        <dbReference type="ARBA" id="ARBA00022729"/>
    </source>
</evidence>
<dbReference type="Proteomes" id="UP001501302">
    <property type="component" value="Unassembled WGS sequence"/>
</dbReference>
<keyword evidence="1" id="KW-0732">Signal</keyword>
<evidence type="ECO:0000313" key="4">
    <source>
        <dbReference type="Proteomes" id="UP001501302"/>
    </source>
</evidence>
<dbReference type="Pfam" id="PF18962">
    <property type="entry name" value="Por_Secre_tail"/>
    <property type="match status" value="1"/>
</dbReference>
<dbReference type="EMBL" id="BAABJJ010000034">
    <property type="protein sequence ID" value="GAA4949506.1"/>
    <property type="molecule type" value="Genomic_DNA"/>
</dbReference>
<protein>
    <recommendedName>
        <fullName evidence="2">Secretion system C-terminal sorting domain-containing protein</fullName>
    </recommendedName>
</protein>
<proteinExistence type="predicted"/>
<sequence length="496" mass="52797">MSSGTIATAQSHTFSSFDAGTLTSGTTGVSVPLTTTGITGDYLIYEISADFIGTGNMAWSSTIEMELNNGGSEIFKDVDKATSGSLDSGNATKLYWTGVLNKKYIGGDNLTIRFFDSFNDASGPYTSNITNVVISISKADSHSFSSFDAGTLTSGTSGVSIPLTTTGVMGDYLIYQISADFIGTGNVAWSSTIEMELNNGGSEIFKDVGKATSGSLDSGNATTLHWTGVLNKKYIGGDNLTIRFFDSFNDASGPYTSNITNVVVTIAKANPHSFPSFDAGTLISGTTGVSVPLTTTGVTGDYLIYQISADFVGTGNVAWSSTIEMGLNDGGSEIFKNVGKATFGSQDNGNATTLNWIGVLNKKYVGGDDLTIRFFDSFNDPSGPYTSSITNVNIVIANFDNTTLNVESLDSNTNFTVYPIPFEYEVFVDYSFDYQTDVAIQLYDLKGVLIKSVVNKNYVIGSQSKTKLDLTALGNQMYFVKLITNKGISVKKIISK</sequence>
<accession>A0ABP9GW85</accession>
<comment type="caution">
    <text evidence="3">The sequence shown here is derived from an EMBL/GenBank/DDBJ whole genome shotgun (WGS) entry which is preliminary data.</text>
</comment>
<dbReference type="InterPro" id="IPR026444">
    <property type="entry name" value="Secre_tail"/>
</dbReference>
<keyword evidence="4" id="KW-1185">Reference proteome</keyword>
<dbReference type="NCBIfam" id="TIGR04183">
    <property type="entry name" value="Por_Secre_tail"/>
    <property type="match status" value="1"/>
</dbReference>
<evidence type="ECO:0000259" key="2">
    <source>
        <dbReference type="Pfam" id="PF18962"/>
    </source>
</evidence>
<evidence type="ECO:0000313" key="3">
    <source>
        <dbReference type="EMBL" id="GAA4949506.1"/>
    </source>
</evidence>
<name>A0ABP9GW85_9FLAO</name>
<reference evidence="4" key="1">
    <citation type="journal article" date="2019" name="Int. J. Syst. Evol. Microbiol.">
        <title>The Global Catalogue of Microorganisms (GCM) 10K type strain sequencing project: providing services to taxonomists for standard genome sequencing and annotation.</title>
        <authorList>
            <consortium name="The Broad Institute Genomics Platform"/>
            <consortium name="The Broad Institute Genome Sequencing Center for Infectious Disease"/>
            <person name="Wu L."/>
            <person name="Ma J."/>
        </authorList>
    </citation>
    <scope>NUCLEOTIDE SEQUENCE [LARGE SCALE GENOMIC DNA]</scope>
    <source>
        <strain evidence="4">JCM 18285</strain>
    </source>
</reference>